<evidence type="ECO:0000256" key="1">
    <source>
        <dbReference type="SAM" id="Phobius"/>
    </source>
</evidence>
<organism evidence="2 3">
    <name type="scientific">Blastopirellula marina</name>
    <dbReference type="NCBI Taxonomy" id="124"/>
    <lineage>
        <taxon>Bacteria</taxon>
        <taxon>Pseudomonadati</taxon>
        <taxon>Planctomycetota</taxon>
        <taxon>Planctomycetia</taxon>
        <taxon>Pirellulales</taxon>
        <taxon>Pirellulaceae</taxon>
        <taxon>Blastopirellula</taxon>
    </lineage>
</organism>
<comment type="caution">
    <text evidence="2">The sequence shown here is derived from an EMBL/GenBank/DDBJ whole genome shotgun (WGS) entry which is preliminary data.</text>
</comment>
<keyword evidence="1" id="KW-0812">Transmembrane</keyword>
<reference evidence="2 3" key="1">
    <citation type="submission" date="2018-02" db="EMBL/GenBank/DDBJ databases">
        <title>Comparative genomes isolates from brazilian mangrove.</title>
        <authorList>
            <person name="Araujo J.E."/>
            <person name="Taketani R.G."/>
            <person name="Silva M.C.P."/>
            <person name="Loureco M.V."/>
            <person name="Andreote F.D."/>
        </authorList>
    </citation>
    <scope>NUCLEOTIDE SEQUENCE [LARGE SCALE GENOMIC DNA]</scope>
    <source>
        <strain evidence="2 3">HEX-2 MGV</strain>
    </source>
</reference>
<dbReference type="InterPro" id="IPR018750">
    <property type="entry name" value="DUF2306_membrane"/>
</dbReference>
<accession>A0A2S8FGW8</accession>
<gene>
    <name evidence="2" type="ORF">C5Y96_13785</name>
</gene>
<name>A0A2S8FGW8_9BACT</name>
<dbReference type="Pfam" id="PF10067">
    <property type="entry name" value="DUF2306"/>
    <property type="match status" value="1"/>
</dbReference>
<feature type="transmembrane region" description="Helical" evidence="1">
    <location>
        <begin position="119"/>
        <end position="141"/>
    </location>
</feature>
<dbReference type="EMBL" id="PUIA01000037">
    <property type="protein sequence ID" value="PQO31405.1"/>
    <property type="molecule type" value="Genomic_DNA"/>
</dbReference>
<dbReference type="OrthoDB" id="283150at2"/>
<dbReference type="Proteomes" id="UP000240009">
    <property type="component" value="Unassembled WGS sequence"/>
</dbReference>
<feature type="transmembrane region" description="Helical" evidence="1">
    <location>
        <begin position="219"/>
        <end position="242"/>
    </location>
</feature>
<evidence type="ECO:0000313" key="2">
    <source>
        <dbReference type="EMBL" id="PQO31405.1"/>
    </source>
</evidence>
<proteinExistence type="predicted"/>
<evidence type="ECO:0008006" key="4">
    <source>
        <dbReference type="Google" id="ProtNLM"/>
    </source>
</evidence>
<dbReference type="RefSeq" id="WP_105354252.1">
    <property type="nucleotide sequence ID" value="NZ_PUIA01000037.1"/>
</dbReference>
<keyword evidence="1" id="KW-1133">Transmembrane helix</keyword>
<evidence type="ECO:0000313" key="3">
    <source>
        <dbReference type="Proteomes" id="UP000240009"/>
    </source>
</evidence>
<keyword evidence="1" id="KW-0472">Membrane</keyword>
<feature type="transmembrane region" description="Helical" evidence="1">
    <location>
        <begin position="248"/>
        <end position="266"/>
    </location>
</feature>
<sequence length="291" mass="32282">MLSPKPYWEYRPTNADILIDSHGDFGYPPGVGHAYHSRGHARLKAYRITSSGGRHPAAGIVKAHGSSARTRTLKALAAATVVLLLGKVLVSIVAEYVNYFPPNFDAVFLIGREESFRGIYPPAFFVHIITSPIAILLAAYLMVSGKRKSHGTWHRRLGKAQLFLVLGLVAPSGFIMAFWAFSGPIAGVGFGLQAIATAVTVSVAARYAMQRNFPVHQRWATHCFLLLVAPLLFRIVAGILIVTDMESFAAYQANAWLSWIVPMAAYELDRWRKRRKAERKKQPHDMQLQEA</sequence>
<protein>
    <recommendedName>
        <fullName evidence="4">DUF2306 domain-containing protein</fullName>
    </recommendedName>
</protein>
<feature type="transmembrane region" description="Helical" evidence="1">
    <location>
        <begin position="187"/>
        <end position="207"/>
    </location>
</feature>
<feature type="transmembrane region" description="Helical" evidence="1">
    <location>
        <begin position="75"/>
        <end position="99"/>
    </location>
</feature>
<dbReference type="AlphaFoldDB" id="A0A2S8FGW8"/>
<feature type="transmembrane region" description="Helical" evidence="1">
    <location>
        <begin position="162"/>
        <end position="181"/>
    </location>
</feature>